<gene>
    <name evidence="7" type="ORF">PV04_09195</name>
</gene>
<dbReference type="STRING" id="5601.A0A0D2F8A0"/>
<keyword evidence="8" id="KW-1185">Reference proteome</keyword>
<accession>A0A0D2F8A0</accession>
<keyword evidence="5 6" id="KW-0472">Membrane</keyword>
<evidence type="ECO:0000256" key="1">
    <source>
        <dbReference type="ARBA" id="ARBA00004141"/>
    </source>
</evidence>
<dbReference type="Proteomes" id="UP000054266">
    <property type="component" value="Unassembled WGS sequence"/>
</dbReference>
<dbReference type="HOGENOM" id="CLU_086437_0_0_1"/>
<evidence type="ECO:0000256" key="6">
    <source>
        <dbReference type="SAM" id="Phobius"/>
    </source>
</evidence>
<comment type="subcellular location">
    <subcellularLocation>
        <location evidence="1">Membrane</location>
        <topology evidence="1">Multi-pass membrane protein</topology>
    </subcellularLocation>
</comment>
<dbReference type="GO" id="GO:0016020">
    <property type="term" value="C:membrane"/>
    <property type="evidence" value="ECO:0007669"/>
    <property type="project" value="UniProtKB-SubCell"/>
</dbReference>
<keyword evidence="3 6" id="KW-0812">Transmembrane</keyword>
<name>A0A0D2F8A0_9EURO</name>
<keyword evidence="4 6" id="KW-1133">Transmembrane helix</keyword>
<dbReference type="InterPro" id="IPR009311">
    <property type="entry name" value="IFI6/IFI27-like"/>
</dbReference>
<comment type="similarity">
    <text evidence="2">Belongs to the IFI6/IFI27 family.</text>
</comment>
<evidence type="ECO:0000256" key="4">
    <source>
        <dbReference type="ARBA" id="ARBA00022989"/>
    </source>
</evidence>
<dbReference type="AlphaFoldDB" id="A0A0D2F8A0"/>
<reference evidence="7 8" key="1">
    <citation type="submission" date="2015-01" db="EMBL/GenBank/DDBJ databases">
        <title>The Genome Sequence of Capronia semiimmersa CBS27337.</title>
        <authorList>
            <consortium name="The Broad Institute Genomics Platform"/>
            <person name="Cuomo C."/>
            <person name="de Hoog S."/>
            <person name="Gorbushina A."/>
            <person name="Stielow B."/>
            <person name="Teixiera M."/>
            <person name="Abouelleil A."/>
            <person name="Chapman S.B."/>
            <person name="Priest M."/>
            <person name="Young S.K."/>
            <person name="Wortman J."/>
            <person name="Nusbaum C."/>
            <person name="Birren B."/>
        </authorList>
    </citation>
    <scope>NUCLEOTIDE SEQUENCE [LARGE SCALE GENOMIC DNA]</scope>
    <source>
        <strain evidence="7 8">CBS 27337</strain>
    </source>
</reference>
<evidence type="ECO:0000256" key="2">
    <source>
        <dbReference type="ARBA" id="ARBA00007262"/>
    </source>
</evidence>
<proteinExistence type="inferred from homology"/>
<dbReference type="Pfam" id="PF06140">
    <property type="entry name" value="Ifi-6-16"/>
    <property type="match status" value="1"/>
</dbReference>
<evidence type="ECO:0000256" key="3">
    <source>
        <dbReference type="ARBA" id="ARBA00022692"/>
    </source>
</evidence>
<evidence type="ECO:0000256" key="5">
    <source>
        <dbReference type="ARBA" id="ARBA00023136"/>
    </source>
</evidence>
<dbReference type="EMBL" id="KN846961">
    <property type="protein sequence ID" value="KIW64248.1"/>
    <property type="molecule type" value="Genomic_DNA"/>
</dbReference>
<organism evidence="7 8">
    <name type="scientific">Phialophora macrospora</name>
    <dbReference type="NCBI Taxonomy" id="1851006"/>
    <lineage>
        <taxon>Eukaryota</taxon>
        <taxon>Fungi</taxon>
        <taxon>Dikarya</taxon>
        <taxon>Ascomycota</taxon>
        <taxon>Pezizomycotina</taxon>
        <taxon>Eurotiomycetes</taxon>
        <taxon>Chaetothyriomycetidae</taxon>
        <taxon>Chaetothyriales</taxon>
        <taxon>Herpotrichiellaceae</taxon>
        <taxon>Phialophora</taxon>
    </lineage>
</organism>
<protein>
    <submittedName>
        <fullName evidence="7">Uncharacterized protein</fullName>
    </submittedName>
</protein>
<dbReference type="Gene3D" id="6.10.110.10">
    <property type="match status" value="1"/>
</dbReference>
<sequence>MFRAIWLCINAGRDDDVAVPTETKWADEAEKGPDTTPDAALAQRIITAMQGAEKTGEELRTQVADVVQINGWTESLAKAVLARLDDGIKTGMVLKGPLKDAFDKAVTEAAQFARDHPVWTTLIALGILAVLLPWVIEALGFGARGPIARTFAAWWQSKYAGYVPKESLFSFFQRLGMKWKYVGALL</sequence>
<dbReference type="InterPro" id="IPR038213">
    <property type="entry name" value="IFI6/IFI27-like_sf"/>
</dbReference>
<feature type="transmembrane region" description="Helical" evidence="6">
    <location>
        <begin position="118"/>
        <end position="136"/>
    </location>
</feature>
<evidence type="ECO:0000313" key="8">
    <source>
        <dbReference type="Proteomes" id="UP000054266"/>
    </source>
</evidence>
<evidence type="ECO:0000313" key="7">
    <source>
        <dbReference type="EMBL" id="KIW64248.1"/>
    </source>
</evidence>